<feature type="compositionally biased region" description="Low complexity" evidence="1">
    <location>
        <begin position="507"/>
        <end position="524"/>
    </location>
</feature>
<evidence type="ECO:0000313" key="2">
    <source>
        <dbReference type="EMBL" id="QJA59637.1"/>
    </source>
</evidence>
<evidence type="ECO:0000256" key="1">
    <source>
        <dbReference type="SAM" id="MobiDB-lite"/>
    </source>
</evidence>
<dbReference type="AlphaFoldDB" id="A0A6M3IRE4"/>
<feature type="region of interest" description="Disordered" evidence="1">
    <location>
        <begin position="505"/>
        <end position="556"/>
    </location>
</feature>
<proteinExistence type="predicted"/>
<sequence>MSMTEKEALQAVRDKEGEFGPLYTRMKVDADLAKRKPFTLVDDKGKKIPNCDHVTLPKAAIFCNRANAITAAGNQQIIVEGGDIKDDVTSKIETFYRNCFANADELLTLRNENPAFTFHSHMINERGRIGQRIILEIDEEGKFKVEIIPWDVLFVTYEYDKDGLAWASRITIQSKSSINSTYEKANITAKVGKLRDFWSREANYVYADDKLILSEANDLGEVPVAIAYSSAGLMYQDDDMEVNRGESILWLNRDLFKEANKIVSTVSTLNSGSLFPPLQKEYEEIPNEQPPSPQGGTRTVVPVRKGELYHPMPREDVYQATRMAWSIIDSHIQQGSFSTIEFGTLQFPLSAVALENLAEGRELVLAPGIQALSQMYLKSCNLIKRQFIKLGKTVELKGDSYSPSDIEGDYNLSFKYFTGSRKHMLAGITESNDIGKLVSDDFKRRELIMLENPDEEAKKIDAEQAELMHPELRVYNQTLGFMEEGRWSEAWMTRLKLRKMLMAEYSPQEPEQPRQAQPQGGQIPLFSGASGKVNAREQSGISSNQERQNAEELVVE</sequence>
<protein>
    <submittedName>
        <fullName evidence="2">Uncharacterized protein</fullName>
    </submittedName>
</protein>
<accession>A0A6M3IRE4</accession>
<gene>
    <name evidence="2" type="ORF">MM415B01253_0011</name>
</gene>
<feature type="compositionally biased region" description="Polar residues" evidence="1">
    <location>
        <begin position="536"/>
        <end position="547"/>
    </location>
</feature>
<dbReference type="EMBL" id="MT141378">
    <property type="protein sequence ID" value="QJA59637.1"/>
    <property type="molecule type" value="Genomic_DNA"/>
</dbReference>
<name>A0A6M3IRE4_9ZZZZ</name>
<organism evidence="2">
    <name type="scientific">viral metagenome</name>
    <dbReference type="NCBI Taxonomy" id="1070528"/>
    <lineage>
        <taxon>unclassified sequences</taxon>
        <taxon>metagenomes</taxon>
        <taxon>organismal metagenomes</taxon>
    </lineage>
</organism>
<reference evidence="2" key="1">
    <citation type="submission" date="2020-03" db="EMBL/GenBank/DDBJ databases">
        <title>The deep terrestrial virosphere.</title>
        <authorList>
            <person name="Holmfeldt K."/>
            <person name="Nilsson E."/>
            <person name="Simone D."/>
            <person name="Lopez-Fernandez M."/>
            <person name="Wu X."/>
            <person name="de Brujin I."/>
            <person name="Lundin D."/>
            <person name="Andersson A."/>
            <person name="Bertilsson S."/>
            <person name="Dopson M."/>
        </authorList>
    </citation>
    <scope>NUCLEOTIDE SEQUENCE</scope>
    <source>
        <strain evidence="2">MM415B01253</strain>
    </source>
</reference>